<evidence type="ECO:0000256" key="2">
    <source>
        <dbReference type="ARBA" id="ARBA00022737"/>
    </source>
</evidence>
<proteinExistence type="predicted"/>
<keyword evidence="4" id="KW-0812">Transmembrane</keyword>
<feature type="repeat" description="WD" evidence="3">
    <location>
        <begin position="101"/>
        <end position="135"/>
    </location>
</feature>
<evidence type="ECO:0008006" key="7">
    <source>
        <dbReference type="Google" id="ProtNLM"/>
    </source>
</evidence>
<feature type="transmembrane region" description="Helical" evidence="4">
    <location>
        <begin position="326"/>
        <end position="349"/>
    </location>
</feature>
<dbReference type="InterPro" id="IPR040066">
    <property type="entry name" value="WDR31"/>
</dbReference>
<dbReference type="SUPFAM" id="SSF50978">
    <property type="entry name" value="WD40 repeat-like"/>
    <property type="match status" value="1"/>
</dbReference>
<keyword evidence="6" id="KW-1185">Reference proteome</keyword>
<feature type="repeat" description="WD" evidence="3">
    <location>
        <begin position="52"/>
        <end position="93"/>
    </location>
</feature>
<dbReference type="PROSITE" id="PS00678">
    <property type="entry name" value="WD_REPEATS_1"/>
    <property type="match status" value="1"/>
</dbReference>
<dbReference type="AlphaFoldDB" id="A7T489"/>
<organism evidence="5 6">
    <name type="scientific">Nematostella vectensis</name>
    <name type="common">Starlet sea anemone</name>
    <dbReference type="NCBI Taxonomy" id="45351"/>
    <lineage>
        <taxon>Eukaryota</taxon>
        <taxon>Metazoa</taxon>
        <taxon>Cnidaria</taxon>
        <taxon>Anthozoa</taxon>
        <taxon>Hexacorallia</taxon>
        <taxon>Actiniaria</taxon>
        <taxon>Edwardsiidae</taxon>
        <taxon>Nematostella</taxon>
    </lineage>
</organism>
<keyword evidence="2" id="KW-0677">Repeat</keyword>
<dbReference type="InterPro" id="IPR019775">
    <property type="entry name" value="WD40_repeat_CS"/>
</dbReference>
<dbReference type="STRING" id="45351.A7T489"/>
<dbReference type="PhylomeDB" id="A7T489"/>
<feature type="non-terminal residue" evidence="5">
    <location>
        <position position="454"/>
    </location>
</feature>
<dbReference type="InterPro" id="IPR020472">
    <property type="entry name" value="WD40_PAC1"/>
</dbReference>
<reference evidence="5 6" key="1">
    <citation type="journal article" date="2007" name="Science">
        <title>Sea anemone genome reveals ancestral eumetazoan gene repertoire and genomic organization.</title>
        <authorList>
            <person name="Putnam N.H."/>
            <person name="Srivastava M."/>
            <person name="Hellsten U."/>
            <person name="Dirks B."/>
            <person name="Chapman J."/>
            <person name="Salamov A."/>
            <person name="Terry A."/>
            <person name="Shapiro H."/>
            <person name="Lindquist E."/>
            <person name="Kapitonov V.V."/>
            <person name="Jurka J."/>
            <person name="Genikhovich G."/>
            <person name="Grigoriev I.V."/>
            <person name="Lucas S.M."/>
            <person name="Steele R.E."/>
            <person name="Finnerty J.R."/>
            <person name="Technau U."/>
            <person name="Martindale M.Q."/>
            <person name="Rokhsar D.S."/>
        </authorList>
    </citation>
    <scope>NUCLEOTIDE SEQUENCE [LARGE SCALE GENOMIC DNA]</scope>
    <source>
        <strain evidence="6">CH2 X CH6</strain>
    </source>
</reference>
<evidence type="ECO:0000313" key="5">
    <source>
        <dbReference type="EMBL" id="EDO29225.1"/>
    </source>
</evidence>
<keyword evidence="4" id="KW-1133">Transmembrane helix</keyword>
<keyword evidence="4" id="KW-0472">Membrane</keyword>
<evidence type="ECO:0000256" key="3">
    <source>
        <dbReference type="PROSITE-ProRule" id="PRU00221"/>
    </source>
</evidence>
<dbReference type="Proteomes" id="UP000001593">
    <property type="component" value="Unassembled WGS sequence"/>
</dbReference>
<sequence>MRALAPFQAGQITKKNRVVPSHSEELVYSASRDKTIRVWRIGDASHEAVAAYEGHSLVVTSIDLNMAQTLLFSGSRDNTVKLWDVATGTCVLENEISRNLVSCVKWVPDTSLVAQTGEDKTLRVWDTRNMDVAITYPRKNYIQTCCDCSSDGLYVLTSNNGFNRNGCEATTCCDCSPDGLYVLTSNNGFNRNGCEAILWDLRQQKELHQYVGHTQTTSACMFLPYDSMVSSKPLVVTASHDSSVRIWNRDTQVLRMEKESLDTSNPEFKIESGEKLRKAQEKFTLKRMLGIAGSSAMVAGIMIGSGIFISARWVLVYSGSVGMAMLLWALCGLVAFVGGLCWVELALTFPKCGVLRMEKESLDTSNPEFKIESGEKLRKAQDKFTLKRMLGIAGSSAMVAGIMIGSGIFISARWVLVYSGSVGMAMLLWALCGLVAFVGGLCWVELALTFPKCG</sequence>
<dbReference type="PROSITE" id="PS50294">
    <property type="entry name" value="WD_REPEATS_REGION"/>
    <property type="match status" value="2"/>
</dbReference>
<evidence type="ECO:0000313" key="6">
    <source>
        <dbReference type="Proteomes" id="UP000001593"/>
    </source>
</evidence>
<dbReference type="eggNOG" id="KOG1287">
    <property type="taxonomic scope" value="Eukaryota"/>
</dbReference>
<name>A7T489_NEMVE</name>
<dbReference type="Pfam" id="PF00400">
    <property type="entry name" value="WD40"/>
    <property type="match status" value="4"/>
</dbReference>
<dbReference type="PANTHER" id="PTHR19869">
    <property type="entry name" value="SPERMATID WD-REPEAT PROTEIN"/>
    <property type="match status" value="1"/>
</dbReference>
<dbReference type="eggNOG" id="KOG0279">
    <property type="taxonomic scope" value="Eukaryota"/>
</dbReference>
<dbReference type="Gene3D" id="1.20.1740.10">
    <property type="entry name" value="Amino acid/polyamine transporter I"/>
    <property type="match status" value="2"/>
</dbReference>
<dbReference type="InterPro" id="IPR036259">
    <property type="entry name" value="MFS_trans_sf"/>
</dbReference>
<keyword evidence="1 3" id="KW-0853">WD repeat</keyword>
<dbReference type="SUPFAM" id="SSF103473">
    <property type="entry name" value="MFS general substrate transporter"/>
    <property type="match status" value="1"/>
</dbReference>
<accession>A7T489</accession>
<dbReference type="PROSITE" id="PS50082">
    <property type="entry name" value="WD_REPEATS_2"/>
    <property type="match status" value="3"/>
</dbReference>
<dbReference type="Gene3D" id="2.130.10.10">
    <property type="entry name" value="YVTN repeat-like/Quinoprotein amine dehydrogenase"/>
    <property type="match status" value="2"/>
</dbReference>
<feature type="transmembrane region" description="Helical" evidence="4">
    <location>
        <begin position="389"/>
        <end position="414"/>
    </location>
</feature>
<dbReference type="InterPro" id="IPR015943">
    <property type="entry name" value="WD40/YVTN_repeat-like_dom_sf"/>
</dbReference>
<feature type="repeat" description="WD" evidence="3">
    <location>
        <begin position="234"/>
        <end position="248"/>
    </location>
</feature>
<gene>
    <name evidence="5" type="ORF">NEMVEDRAFT_v1g248694</name>
</gene>
<dbReference type="SMART" id="SM00320">
    <property type="entry name" value="WD40"/>
    <property type="match status" value="5"/>
</dbReference>
<evidence type="ECO:0000256" key="4">
    <source>
        <dbReference type="SAM" id="Phobius"/>
    </source>
</evidence>
<dbReference type="PRINTS" id="PR00320">
    <property type="entry name" value="GPROTEINBRPT"/>
</dbReference>
<feature type="transmembrane region" description="Helical" evidence="4">
    <location>
        <begin position="426"/>
        <end position="448"/>
    </location>
</feature>
<dbReference type="InterPro" id="IPR036322">
    <property type="entry name" value="WD40_repeat_dom_sf"/>
</dbReference>
<dbReference type="InterPro" id="IPR001680">
    <property type="entry name" value="WD40_rpt"/>
</dbReference>
<dbReference type="EMBL" id="DS470804">
    <property type="protein sequence ID" value="EDO29225.1"/>
    <property type="molecule type" value="Genomic_DNA"/>
</dbReference>
<evidence type="ECO:0000256" key="1">
    <source>
        <dbReference type="ARBA" id="ARBA00022574"/>
    </source>
</evidence>
<protein>
    <recommendedName>
        <fullName evidence="7">WD repeat-containing protein 55 homolog</fullName>
    </recommendedName>
</protein>
<feature type="transmembrane region" description="Helical" evidence="4">
    <location>
        <begin position="288"/>
        <end position="314"/>
    </location>
</feature>
<dbReference type="HOGENOM" id="CLU_603537_0_0_1"/>
<dbReference type="PANTHER" id="PTHR19869:SF1">
    <property type="entry name" value="WD REPEAT-CONTAINING PROTEIN 31"/>
    <property type="match status" value="1"/>
</dbReference>
<dbReference type="InParanoid" id="A7T489"/>